<sequence length="132" mass="14913">CPSGYDILSESCACVKHIPESYMTWINSRQDCINIGADLPVLNSDTLFTEFLDYMDNTLNLKTRVAVNGMLVGSIPYWDNRQVVHSKRFCTNCPDQLNQTSICLYMTDQTETWCGSTINRLDDAPCDDAEVL</sequence>
<protein>
    <recommendedName>
        <fullName evidence="3">C-type lectin domain-containing protein</fullName>
    </recommendedName>
</protein>
<dbReference type="AlphaFoldDB" id="A0A8B6E7Q8"/>
<evidence type="ECO:0008006" key="3">
    <source>
        <dbReference type="Google" id="ProtNLM"/>
    </source>
</evidence>
<keyword evidence="2" id="KW-1185">Reference proteome</keyword>
<dbReference type="SUPFAM" id="SSF56436">
    <property type="entry name" value="C-type lectin-like"/>
    <property type="match status" value="1"/>
</dbReference>
<gene>
    <name evidence="1" type="ORF">MGAL_10B077193</name>
</gene>
<comment type="caution">
    <text evidence="1">The sequence shown here is derived from an EMBL/GenBank/DDBJ whole genome shotgun (WGS) entry which is preliminary data.</text>
</comment>
<name>A0A8B6E7Q8_MYTGA</name>
<dbReference type="Proteomes" id="UP000596742">
    <property type="component" value="Unassembled WGS sequence"/>
</dbReference>
<feature type="non-terminal residue" evidence="1">
    <location>
        <position position="132"/>
    </location>
</feature>
<accession>A0A8B6E7Q8</accession>
<evidence type="ECO:0000313" key="1">
    <source>
        <dbReference type="EMBL" id="VDI30396.1"/>
    </source>
</evidence>
<dbReference type="OrthoDB" id="6337382at2759"/>
<feature type="non-terminal residue" evidence="1">
    <location>
        <position position="1"/>
    </location>
</feature>
<reference evidence="1" key="1">
    <citation type="submission" date="2018-11" db="EMBL/GenBank/DDBJ databases">
        <authorList>
            <person name="Alioto T."/>
            <person name="Alioto T."/>
        </authorList>
    </citation>
    <scope>NUCLEOTIDE SEQUENCE</scope>
</reference>
<dbReference type="Gene3D" id="3.10.100.10">
    <property type="entry name" value="Mannose-Binding Protein A, subunit A"/>
    <property type="match status" value="1"/>
</dbReference>
<dbReference type="EMBL" id="UYJE01004682">
    <property type="protein sequence ID" value="VDI30396.1"/>
    <property type="molecule type" value="Genomic_DNA"/>
</dbReference>
<dbReference type="InterPro" id="IPR016186">
    <property type="entry name" value="C-type_lectin-like/link_sf"/>
</dbReference>
<proteinExistence type="predicted"/>
<dbReference type="InterPro" id="IPR016187">
    <property type="entry name" value="CTDL_fold"/>
</dbReference>
<organism evidence="1 2">
    <name type="scientific">Mytilus galloprovincialis</name>
    <name type="common">Mediterranean mussel</name>
    <dbReference type="NCBI Taxonomy" id="29158"/>
    <lineage>
        <taxon>Eukaryota</taxon>
        <taxon>Metazoa</taxon>
        <taxon>Spiralia</taxon>
        <taxon>Lophotrochozoa</taxon>
        <taxon>Mollusca</taxon>
        <taxon>Bivalvia</taxon>
        <taxon>Autobranchia</taxon>
        <taxon>Pteriomorphia</taxon>
        <taxon>Mytilida</taxon>
        <taxon>Mytiloidea</taxon>
        <taxon>Mytilidae</taxon>
        <taxon>Mytilinae</taxon>
        <taxon>Mytilus</taxon>
    </lineage>
</organism>
<evidence type="ECO:0000313" key="2">
    <source>
        <dbReference type="Proteomes" id="UP000596742"/>
    </source>
</evidence>